<feature type="transmembrane region" description="Helical" evidence="2">
    <location>
        <begin position="308"/>
        <end position="332"/>
    </location>
</feature>
<keyword evidence="2" id="KW-0472">Membrane</keyword>
<feature type="compositionally biased region" description="Basic and acidic residues" evidence="1">
    <location>
        <begin position="1518"/>
        <end position="1536"/>
    </location>
</feature>
<dbReference type="PANTHER" id="PTHR31600">
    <property type="entry name" value="TINY MACROCYSTS PROTEIN B-RELATED"/>
    <property type="match status" value="1"/>
</dbReference>
<dbReference type="EMBL" id="GG662845">
    <property type="protein sequence ID" value="EAR87809.2"/>
    <property type="molecule type" value="Genomic_DNA"/>
</dbReference>
<feature type="transmembrane region" description="Helical" evidence="2">
    <location>
        <begin position="2219"/>
        <end position="2239"/>
    </location>
</feature>
<keyword evidence="2 3" id="KW-0812">Transmembrane</keyword>
<dbReference type="InterPro" id="IPR052994">
    <property type="entry name" value="Tiny_macrocysts_regulators"/>
</dbReference>
<dbReference type="InParanoid" id="Q22SG3"/>
<feature type="compositionally biased region" description="Polar residues" evidence="1">
    <location>
        <begin position="1389"/>
        <end position="1405"/>
    </location>
</feature>
<evidence type="ECO:0000256" key="2">
    <source>
        <dbReference type="SAM" id="Phobius"/>
    </source>
</evidence>
<feature type="transmembrane region" description="Helical" evidence="2">
    <location>
        <begin position="1703"/>
        <end position="1723"/>
    </location>
</feature>
<feature type="compositionally biased region" description="Basic and acidic residues" evidence="1">
    <location>
        <begin position="1283"/>
        <end position="1294"/>
    </location>
</feature>
<feature type="transmembrane region" description="Helical" evidence="2">
    <location>
        <begin position="344"/>
        <end position="363"/>
    </location>
</feature>
<gene>
    <name evidence="3" type="ORF">TTHERM_00002730</name>
</gene>
<sequence length="2278" mass="265814">MQNKTSKFSSQENNKKVSLSDKVLQFLQGKLISILHGFQRNRIFSIIYLTIYFIQVVSLSFNSAFLTDYASQNNSFNKDKLFENDQKGKQNLEGQINLKSADISVHYYIYKIVKYSRIYPLFYDIFSQYQSQIQLAIICIFISINTLLILHIIRKMILYLIEFSRLEYNKQSIDLNQKDLRKYEIDEDLVLQILHFFDTFDSFYMAIFGFYRYVFMIPNLLISISYLVQTDTNLAGQILAALNLGLAALVTLVVSFYDFDISFYKNNQSQIEKEDFLSRKISFSSILSIFGDITKCGVVSISLSVNQYLIVCIISVIFTCFEYAEFIISFIYLRNSIAKINFTYLNLLTIINLIIILFGFTDIKNDTSFILIIALFLPIVIVFSCFIFQFLEQRILNWSVETATRDVTNLDIYSRTVQFYSQNIDMKKYLYSYSGLTFESIATRHLDSCNDSSCFCRSTLDSPQQEKKVQRKKFLDQYLLSLFNSFLTKSKVSQYKLVRFQLLALLIDSIKCPLKSNIEAIQLSHIHFQNLSFREKVILNVLCQRANELFEKNVISIEKQKQQQIGGNFYQTETDLYDIIRFDQLLSQYQKQTRTIYQQRRDFFLQISCDEVNLIQVKQKGENLLMQLDQIDQIIEELNNINPLSRRCQELTLIYTSIFDMRKKRIRKQVIQQRKSVFHKIVNGDQKTLSFFSSKSCCLFVSMLKPVGIIKKCTRTIYNVFEFGQQEVINRSINSLMPDSISSVHDKILNNFITEGQTKNIMTSDYFFLAKSAKNFLLPIKATMRLANLKEEFGISCFLEKIETSNQFILIDDKLTLTGRRNKIINMSRDIYTQCFSTIFSTEKGDNKIGQIDLYKIIPFMQALDHQNCNELDYFQSIMIYPLNEHHFNNMKKRIKITSKNAQELAWYLIFALASNCGFLDISFSVKRLKSKYGHSFKYIEIQNIRKVKRRLEKLESLNTLRSDLNQIMKLNVSIDNKTLSKSLGLLGQSLKLSFTNNDFSLLFKDLSFSKANLSKQENEEEQKWQLKKKMTLQSLSNRDTTNAKSSAGIDFEDEIEDTEKVGEQSSKKNSHKQQFIKLKNLQQENENNNKSQFQFNNEDKTFMNTFDDTYHEIIDVSHIQLKKKSIQDLTSTSFQQIISKQKLISQNQLDNSFLPSRNDLNQSYLGSYIEAENNSIHINTPIQIQSSAQKSKNNFVDASFSNQPQHNRQIELQNEDSFQRNLKNFDSFHINHSSQNDSFGDQGKKFNNQVKKNIEEVIDTAKDRYEQATSRSQVGLGSVTGRELRGYQETDNDRLYYQQESQTKRGSFNALHKADYLESNTQRENNNKTLFQEQTDRMKNQNELNEEDNYDQKRKDEEWVNEIDSSQINFNKILKERKSAQFLVFASKKSSGNQSQEMNQQNQDFPIDRSRNDSFQMLQSLPQKQNTQNNRQSVQINKVTSQEAISQIEGTSRNNFNFDFEGSTSHNLDQDSSRLEKHIKQQVFYSGTSSSLTTLKKSLKNSNSQKQKKKKKKTVQQKKEKQPDKLDGNEQKNQKDINANQVNAFEIKQENDQNTNFQDNSVLDNNLVANHKENQEQLGDQNKQESDEYDESFEDDEEIEQDDFQEEEEKQIDDEQHREQNSHSEDINKKNENSIDKKKLSFESDNISENRNKDIELVERIDTGMDRSSSTRTRSDMSAKKQIVSTIMMQNFESVLVNTIKIIGYFSLLFIMFIIVFVYFTITSNLNIMQQNQNVIYLGPGMEEDASTMIIQTEFLIQYKSNLFLSKVPDSKLSDLQKGNGDELSSILGKIDYISITSLSFADVVLDQNDLKILSTYQSDGSIMYSVESTHFYAILQAYLGFIQYSNSVSKISRLYVIKNFLEIIDIFNDLRTSALNLAIDSADSTETVLVYTFIMIMVVAFITIGMIFPIYRKVQLSKEDTLKLLATFPKDKLESMIIQTEKVINSNIFIKNSTEKEVHLKSNIRWKKRTIANTTKLPKFNFFVSLGCLVAFILISLYPIINYIINHTYIHQLQTFITELGFIHNARGHSVFAKSLLYMRISAANENIIEIANSLDEFYPTLNNLNSQVIQNLQQILNNFQEADRFNYDLQKTYVYDSLIKDMCQQFQLFKVFEFQYERQNPSFLNLNDCRSQFQNILAHGMILELQKLFQIYKDLFYIAQNSNFTQKFQEWDAQYNFNQLDDLQEFQSGAFENIFLFQQSQMKNLFNYLNNIQTALLIYAIIIILLLFLIGWIKFVTYVQAEINQTKFIFSLFTIDSLLENNYIATFIKKSSKAK</sequence>
<evidence type="ECO:0000313" key="4">
    <source>
        <dbReference type="Proteomes" id="UP000009168"/>
    </source>
</evidence>
<dbReference type="Proteomes" id="UP000009168">
    <property type="component" value="Unassembled WGS sequence"/>
</dbReference>
<keyword evidence="4" id="KW-1185">Reference proteome</keyword>
<feature type="transmembrane region" description="Helical" evidence="2">
    <location>
        <begin position="210"/>
        <end position="228"/>
    </location>
</feature>
<dbReference type="HOGENOM" id="CLU_232310_0_0_1"/>
<dbReference type="KEGG" id="tet:TTHERM_00002730"/>
<evidence type="ECO:0000313" key="3">
    <source>
        <dbReference type="EMBL" id="EAR87809.2"/>
    </source>
</evidence>
<feature type="region of interest" description="Disordered" evidence="1">
    <location>
        <begin position="1036"/>
        <end position="1073"/>
    </location>
</feature>
<dbReference type="RefSeq" id="XP_001008054.2">
    <property type="nucleotide sequence ID" value="XM_001008054.2"/>
</dbReference>
<reference evidence="4" key="1">
    <citation type="journal article" date="2006" name="PLoS Biol.">
        <title>Macronuclear genome sequence of the ciliate Tetrahymena thermophila, a model eukaryote.</title>
        <authorList>
            <person name="Eisen J.A."/>
            <person name="Coyne R.S."/>
            <person name="Wu M."/>
            <person name="Wu D."/>
            <person name="Thiagarajan M."/>
            <person name="Wortman J.R."/>
            <person name="Badger J.H."/>
            <person name="Ren Q."/>
            <person name="Amedeo P."/>
            <person name="Jones K.M."/>
            <person name="Tallon L.J."/>
            <person name="Delcher A.L."/>
            <person name="Salzberg S.L."/>
            <person name="Silva J.C."/>
            <person name="Haas B.J."/>
            <person name="Majoros W.H."/>
            <person name="Farzad M."/>
            <person name="Carlton J.M."/>
            <person name="Smith R.K. Jr."/>
            <person name="Garg J."/>
            <person name="Pearlman R.E."/>
            <person name="Karrer K.M."/>
            <person name="Sun L."/>
            <person name="Manning G."/>
            <person name="Elde N.C."/>
            <person name="Turkewitz A.P."/>
            <person name="Asai D.J."/>
            <person name="Wilkes D.E."/>
            <person name="Wang Y."/>
            <person name="Cai H."/>
            <person name="Collins K."/>
            <person name="Stewart B.A."/>
            <person name="Lee S.R."/>
            <person name="Wilamowska K."/>
            <person name="Weinberg Z."/>
            <person name="Ruzzo W.L."/>
            <person name="Wloga D."/>
            <person name="Gaertig J."/>
            <person name="Frankel J."/>
            <person name="Tsao C.-C."/>
            <person name="Gorovsky M.A."/>
            <person name="Keeling P.J."/>
            <person name="Waller R.F."/>
            <person name="Patron N.J."/>
            <person name="Cherry J.M."/>
            <person name="Stover N.A."/>
            <person name="Krieger C.J."/>
            <person name="del Toro C."/>
            <person name="Ryder H.F."/>
            <person name="Williamson S.C."/>
            <person name="Barbeau R.A."/>
            <person name="Hamilton E.P."/>
            <person name="Orias E."/>
        </authorList>
    </citation>
    <scope>NUCLEOTIDE SEQUENCE [LARGE SCALE GENOMIC DNA]</scope>
    <source>
        <strain evidence="4">SB210</strain>
    </source>
</reference>
<dbReference type="PANTHER" id="PTHR31600:SF2">
    <property type="entry name" value="GAMETE ENRICHED GENE 10 PROTEIN-RELATED"/>
    <property type="match status" value="1"/>
</dbReference>
<accession>Q22SG3</accession>
<protein>
    <submittedName>
        <fullName evidence="3">Transmembrane protein, putative</fullName>
    </submittedName>
</protein>
<proteinExistence type="predicted"/>
<feature type="compositionally biased region" description="Basic and acidic residues" evidence="1">
    <location>
        <begin position="1614"/>
        <end position="1637"/>
    </location>
</feature>
<dbReference type="OrthoDB" id="303417at2759"/>
<feature type="transmembrane region" description="Helical" evidence="2">
    <location>
        <begin position="43"/>
        <end position="66"/>
    </location>
</feature>
<feature type="compositionally biased region" description="Basic residues" evidence="1">
    <location>
        <begin position="1507"/>
        <end position="1517"/>
    </location>
</feature>
<feature type="region of interest" description="Disordered" evidence="1">
    <location>
        <begin position="1499"/>
        <end position="1538"/>
    </location>
</feature>
<feature type="transmembrane region" description="Helical" evidence="2">
    <location>
        <begin position="234"/>
        <end position="259"/>
    </location>
</feature>
<feature type="region of interest" description="Disordered" evidence="1">
    <location>
        <begin position="1574"/>
        <end position="1637"/>
    </location>
</feature>
<feature type="compositionally biased region" description="Acidic residues" evidence="1">
    <location>
        <begin position="1588"/>
        <end position="1613"/>
    </location>
</feature>
<feature type="region of interest" description="Disordered" evidence="1">
    <location>
        <begin position="1267"/>
        <end position="1294"/>
    </location>
</feature>
<feature type="transmembrane region" description="Helical" evidence="2">
    <location>
        <begin position="1984"/>
        <end position="2007"/>
    </location>
</feature>
<feature type="compositionally biased region" description="Polar residues" evidence="1">
    <location>
        <begin position="1036"/>
        <end position="1046"/>
    </location>
</feature>
<dbReference type="GeneID" id="7832611"/>
<evidence type="ECO:0000256" key="1">
    <source>
        <dbReference type="SAM" id="MobiDB-lite"/>
    </source>
</evidence>
<feature type="transmembrane region" description="Helical" evidence="2">
    <location>
        <begin position="369"/>
        <end position="391"/>
    </location>
</feature>
<dbReference type="STRING" id="312017.Q22SG3"/>
<feature type="transmembrane region" description="Helical" evidence="2">
    <location>
        <begin position="2251"/>
        <end position="2271"/>
    </location>
</feature>
<name>Q22SG3_TETTS</name>
<feature type="region of interest" description="Disordered" evidence="1">
    <location>
        <begin position="1389"/>
        <end position="1409"/>
    </location>
</feature>
<organism evidence="3 4">
    <name type="scientific">Tetrahymena thermophila (strain SB210)</name>
    <dbReference type="NCBI Taxonomy" id="312017"/>
    <lineage>
        <taxon>Eukaryota</taxon>
        <taxon>Sar</taxon>
        <taxon>Alveolata</taxon>
        <taxon>Ciliophora</taxon>
        <taxon>Intramacronucleata</taxon>
        <taxon>Oligohymenophorea</taxon>
        <taxon>Hymenostomatida</taxon>
        <taxon>Tetrahymenina</taxon>
        <taxon>Tetrahymenidae</taxon>
        <taxon>Tetrahymena</taxon>
    </lineage>
</organism>
<keyword evidence="2" id="KW-1133">Transmembrane helix</keyword>
<feature type="transmembrane region" description="Helical" evidence="2">
    <location>
        <begin position="1890"/>
        <end position="1913"/>
    </location>
</feature>
<feature type="transmembrane region" description="Helical" evidence="2">
    <location>
        <begin position="133"/>
        <end position="153"/>
    </location>
</feature>
<feature type="region of interest" description="Disordered" evidence="1">
    <location>
        <begin position="1333"/>
        <end position="1355"/>
    </location>
</feature>